<accession>A0A7Z8K3R0</accession>
<proteinExistence type="predicted"/>
<dbReference type="InterPro" id="IPR000073">
    <property type="entry name" value="AB_hydrolase_1"/>
</dbReference>
<dbReference type="InterPro" id="IPR029058">
    <property type="entry name" value="AB_hydrolase_fold"/>
</dbReference>
<dbReference type="OrthoDB" id="27092at2"/>
<dbReference type="Pfam" id="PF12697">
    <property type="entry name" value="Abhydrolase_6"/>
    <property type="match status" value="1"/>
</dbReference>
<evidence type="ECO:0000313" key="2">
    <source>
        <dbReference type="EMBL" id="TKR27394.1"/>
    </source>
</evidence>
<dbReference type="SUPFAM" id="SSF53474">
    <property type="entry name" value="alpha/beta-Hydrolases"/>
    <property type="match status" value="1"/>
</dbReference>
<sequence>MHVIERGAGTPVVLIHGFGIDHRALLPLDPVFEAAGGWRRLYLDLPGAGGTPAGDVASAQDVVTAVEHELVRRIGDEPFAVLGQSFGGMVARQVAHDHRRRVLGLAVVAGVFVAQHDRRVVPPKTVLRTDPEALALLGDAAADYTEGAVVQSVAGARAFLDHVRPGLLAADQEALARIASRYSLDSEPEDASPEPFTAPGLILTARQDQVVGYEDAWARRAHYPRSTFAVLDAAGHDVHLEQPALTAALLADWIARVRADAG</sequence>
<dbReference type="GO" id="GO:0016787">
    <property type="term" value="F:hydrolase activity"/>
    <property type="evidence" value="ECO:0007669"/>
    <property type="project" value="UniProtKB-KW"/>
</dbReference>
<dbReference type="RefSeq" id="WP_154727799.1">
    <property type="nucleotide sequence ID" value="NZ_SZYE01000002.1"/>
</dbReference>
<gene>
    <name evidence="2" type="ORF">FA014_00720</name>
</gene>
<evidence type="ECO:0000259" key="1">
    <source>
        <dbReference type="Pfam" id="PF12697"/>
    </source>
</evidence>
<feature type="domain" description="AB hydrolase-1" evidence="1">
    <location>
        <begin position="12"/>
        <end position="248"/>
    </location>
</feature>
<dbReference type="InterPro" id="IPR050266">
    <property type="entry name" value="AB_hydrolase_sf"/>
</dbReference>
<dbReference type="PANTHER" id="PTHR43798:SF6">
    <property type="entry name" value="HYDROLASE, PUTATIVE (AFU_ORTHOLOGUE AFUA_4G13070)-RELATED"/>
    <property type="match status" value="1"/>
</dbReference>
<name>A0A7Z8K3R0_9CELL</name>
<reference evidence="2 3" key="1">
    <citation type="submission" date="2019-05" db="EMBL/GenBank/DDBJ databases">
        <title>Genome sequence of Cellulomonas hominis strain CS1.</title>
        <authorList>
            <person name="Belmont J."/>
            <person name="Maclea K.S."/>
        </authorList>
    </citation>
    <scope>NUCLEOTIDE SEQUENCE [LARGE SCALE GENOMIC DNA]</scope>
    <source>
        <strain evidence="2 3">CS1</strain>
    </source>
</reference>
<keyword evidence="2" id="KW-0378">Hydrolase</keyword>
<dbReference type="Gene3D" id="3.40.50.1820">
    <property type="entry name" value="alpha/beta hydrolase"/>
    <property type="match status" value="1"/>
</dbReference>
<dbReference type="AlphaFoldDB" id="A0A7Z8K3R0"/>
<comment type="caution">
    <text evidence="2">The sequence shown here is derived from an EMBL/GenBank/DDBJ whole genome shotgun (WGS) entry which is preliminary data.</text>
</comment>
<organism evidence="2 3">
    <name type="scientific">Cellulomonas hominis</name>
    <dbReference type="NCBI Taxonomy" id="156981"/>
    <lineage>
        <taxon>Bacteria</taxon>
        <taxon>Bacillati</taxon>
        <taxon>Actinomycetota</taxon>
        <taxon>Actinomycetes</taxon>
        <taxon>Micrococcales</taxon>
        <taxon>Cellulomonadaceae</taxon>
        <taxon>Cellulomonas</taxon>
    </lineage>
</organism>
<dbReference type="PANTHER" id="PTHR43798">
    <property type="entry name" value="MONOACYLGLYCEROL LIPASE"/>
    <property type="match status" value="1"/>
</dbReference>
<dbReference type="Proteomes" id="UP000308121">
    <property type="component" value="Unassembled WGS sequence"/>
</dbReference>
<evidence type="ECO:0000313" key="3">
    <source>
        <dbReference type="Proteomes" id="UP000308121"/>
    </source>
</evidence>
<protein>
    <submittedName>
        <fullName evidence="2">Alpha/beta hydrolase</fullName>
    </submittedName>
</protein>
<dbReference type="EMBL" id="SZYE01000002">
    <property type="protein sequence ID" value="TKR27394.1"/>
    <property type="molecule type" value="Genomic_DNA"/>
</dbReference>